<proteinExistence type="inferred from homology"/>
<feature type="domain" description="RNA polymerase sigma-70 region 2" evidence="6">
    <location>
        <begin position="32"/>
        <end position="96"/>
    </location>
</feature>
<evidence type="ECO:0000256" key="4">
    <source>
        <dbReference type="ARBA" id="ARBA00023163"/>
    </source>
</evidence>
<dbReference type="OrthoDB" id="6383365at2"/>
<dbReference type="InterPro" id="IPR014331">
    <property type="entry name" value="RNA_pol_sigma70_ECF_RHOBA"/>
</dbReference>
<name>A0A2G1W1L0_9BACT</name>
<comment type="similarity">
    <text evidence="1">Belongs to the sigma-70 factor family. ECF subfamily.</text>
</comment>
<evidence type="ECO:0000256" key="1">
    <source>
        <dbReference type="ARBA" id="ARBA00010641"/>
    </source>
</evidence>
<sequence>MKIPSKTKRVGNITCWRPNGLTRSCKAFEDLLQQAQRPVLGHLIRLTGSVHAAQDLLQSANVTAMEKQNTFEPGTNFVAWLIQIACNHHRNQARKLASSRSVVLIDDQLHEVIERRYRERVEQQRQHNDWQRLKHCVEQLPDHQRELVKLFYFDGQTLNQLAEHTGRKANAIGQALHRARQRLIRCVQRNQDPTDTESIDVELLTDPPLSQQTAETP</sequence>
<gene>
    <name evidence="8" type="ORF">CEE69_25200</name>
</gene>
<evidence type="ECO:0000256" key="5">
    <source>
        <dbReference type="SAM" id="MobiDB-lite"/>
    </source>
</evidence>
<feature type="region of interest" description="Disordered" evidence="5">
    <location>
        <begin position="189"/>
        <end position="217"/>
    </location>
</feature>
<dbReference type="NCBIfam" id="TIGR02989">
    <property type="entry name" value="Sig-70_gvs1"/>
    <property type="match status" value="1"/>
</dbReference>
<accession>A0A2G1W1L0</accession>
<dbReference type="PANTHER" id="PTHR43133">
    <property type="entry name" value="RNA POLYMERASE ECF-TYPE SIGMA FACTO"/>
    <property type="match status" value="1"/>
</dbReference>
<keyword evidence="3" id="KW-0731">Sigma factor</keyword>
<dbReference type="InterPro" id="IPR007627">
    <property type="entry name" value="RNA_pol_sigma70_r2"/>
</dbReference>
<organism evidence="8 9">
    <name type="scientific">Rhodopirellula bahusiensis</name>
    <dbReference type="NCBI Taxonomy" id="2014065"/>
    <lineage>
        <taxon>Bacteria</taxon>
        <taxon>Pseudomonadati</taxon>
        <taxon>Planctomycetota</taxon>
        <taxon>Planctomycetia</taxon>
        <taxon>Pirellulales</taxon>
        <taxon>Pirellulaceae</taxon>
        <taxon>Rhodopirellula</taxon>
    </lineage>
</organism>
<keyword evidence="9" id="KW-1185">Reference proteome</keyword>
<dbReference type="InterPro" id="IPR013324">
    <property type="entry name" value="RNA_pol_sigma_r3/r4-like"/>
</dbReference>
<evidence type="ECO:0000256" key="3">
    <source>
        <dbReference type="ARBA" id="ARBA00023082"/>
    </source>
</evidence>
<reference evidence="8 9" key="1">
    <citation type="submission" date="2017-06" db="EMBL/GenBank/DDBJ databases">
        <title>Description of Rhodopirellula bahusiensis sp. nov.</title>
        <authorList>
            <person name="Kizina J."/>
            <person name="Harder J."/>
        </authorList>
    </citation>
    <scope>NUCLEOTIDE SEQUENCE [LARGE SCALE GENOMIC DNA]</scope>
    <source>
        <strain evidence="8 9">SWK21</strain>
    </source>
</reference>
<dbReference type="SUPFAM" id="SSF88946">
    <property type="entry name" value="Sigma2 domain of RNA polymerase sigma factors"/>
    <property type="match status" value="1"/>
</dbReference>
<dbReference type="InterPro" id="IPR036388">
    <property type="entry name" value="WH-like_DNA-bd_sf"/>
</dbReference>
<dbReference type="EMBL" id="NIZW01000025">
    <property type="protein sequence ID" value="PHQ32579.1"/>
    <property type="molecule type" value="Genomic_DNA"/>
</dbReference>
<dbReference type="Pfam" id="PF04542">
    <property type="entry name" value="Sigma70_r2"/>
    <property type="match status" value="1"/>
</dbReference>
<feature type="compositionally biased region" description="Polar residues" evidence="5">
    <location>
        <begin position="208"/>
        <end position="217"/>
    </location>
</feature>
<dbReference type="GO" id="GO:0016987">
    <property type="term" value="F:sigma factor activity"/>
    <property type="evidence" value="ECO:0007669"/>
    <property type="project" value="UniProtKB-KW"/>
</dbReference>
<dbReference type="PANTHER" id="PTHR43133:SF51">
    <property type="entry name" value="RNA POLYMERASE SIGMA FACTOR"/>
    <property type="match status" value="1"/>
</dbReference>
<dbReference type="Gene3D" id="1.10.1740.10">
    <property type="match status" value="1"/>
</dbReference>
<dbReference type="Proteomes" id="UP000225740">
    <property type="component" value="Unassembled WGS sequence"/>
</dbReference>
<feature type="domain" description="RNA polymerase sigma factor 70 region 4 type 2" evidence="7">
    <location>
        <begin position="131"/>
        <end position="183"/>
    </location>
</feature>
<dbReference type="GO" id="GO:0003677">
    <property type="term" value="F:DNA binding"/>
    <property type="evidence" value="ECO:0007669"/>
    <property type="project" value="InterPro"/>
</dbReference>
<evidence type="ECO:0000313" key="8">
    <source>
        <dbReference type="EMBL" id="PHQ32579.1"/>
    </source>
</evidence>
<dbReference type="CDD" id="cd06171">
    <property type="entry name" value="Sigma70_r4"/>
    <property type="match status" value="1"/>
</dbReference>
<dbReference type="Pfam" id="PF08281">
    <property type="entry name" value="Sigma70_r4_2"/>
    <property type="match status" value="1"/>
</dbReference>
<keyword evidence="2" id="KW-0805">Transcription regulation</keyword>
<dbReference type="SUPFAM" id="SSF88659">
    <property type="entry name" value="Sigma3 and sigma4 domains of RNA polymerase sigma factors"/>
    <property type="match status" value="1"/>
</dbReference>
<evidence type="ECO:0000259" key="6">
    <source>
        <dbReference type="Pfam" id="PF04542"/>
    </source>
</evidence>
<keyword evidence="4" id="KW-0804">Transcription</keyword>
<evidence type="ECO:0000256" key="2">
    <source>
        <dbReference type="ARBA" id="ARBA00023015"/>
    </source>
</evidence>
<dbReference type="AlphaFoldDB" id="A0A2G1W1L0"/>
<dbReference type="InterPro" id="IPR013325">
    <property type="entry name" value="RNA_pol_sigma_r2"/>
</dbReference>
<protein>
    <submittedName>
        <fullName evidence="8">RNA polymerase factor sigma-70</fullName>
    </submittedName>
</protein>
<dbReference type="InterPro" id="IPR039425">
    <property type="entry name" value="RNA_pol_sigma-70-like"/>
</dbReference>
<evidence type="ECO:0000259" key="7">
    <source>
        <dbReference type="Pfam" id="PF08281"/>
    </source>
</evidence>
<evidence type="ECO:0000313" key="9">
    <source>
        <dbReference type="Proteomes" id="UP000225740"/>
    </source>
</evidence>
<dbReference type="InterPro" id="IPR013249">
    <property type="entry name" value="RNA_pol_sigma70_r4_t2"/>
</dbReference>
<comment type="caution">
    <text evidence="8">The sequence shown here is derived from an EMBL/GenBank/DDBJ whole genome shotgun (WGS) entry which is preliminary data.</text>
</comment>
<dbReference type="Gene3D" id="1.10.10.10">
    <property type="entry name" value="Winged helix-like DNA-binding domain superfamily/Winged helix DNA-binding domain"/>
    <property type="match status" value="1"/>
</dbReference>
<dbReference type="GO" id="GO:0006352">
    <property type="term" value="P:DNA-templated transcription initiation"/>
    <property type="evidence" value="ECO:0007669"/>
    <property type="project" value="InterPro"/>
</dbReference>
<dbReference type="NCBIfam" id="TIGR02937">
    <property type="entry name" value="sigma70-ECF"/>
    <property type="match status" value="1"/>
</dbReference>
<dbReference type="InterPro" id="IPR014284">
    <property type="entry name" value="RNA_pol_sigma-70_dom"/>
</dbReference>